<sequence length="61" mass="7047">MRSFPQELTDLVLDQVVDSEQEAAWRIRRPSTSIATCGLVCKQWLPRSRFHVFSRMPLIGS</sequence>
<dbReference type="Proteomes" id="UP001219525">
    <property type="component" value="Unassembled WGS sequence"/>
</dbReference>
<protein>
    <recommendedName>
        <fullName evidence="3">F-box domain-containing protein</fullName>
    </recommendedName>
</protein>
<gene>
    <name evidence="1" type="ORF">GGX14DRAFT_369362</name>
</gene>
<proteinExistence type="predicted"/>
<organism evidence="1 2">
    <name type="scientific">Mycena pura</name>
    <dbReference type="NCBI Taxonomy" id="153505"/>
    <lineage>
        <taxon>Eukaryota</taxon>
        <taxon>Fungi</taxon>
        <taxon>Dikarya</taxon>
        <taxon>Basidiomycota</taxon>
        <taxon>Agaricomycotina</taxon>
        <taxon>Agaricomycetes</taxon>
        <taxon>Agaricomycetidae</taxon>
        <taxon>Agaricales</taxon>
        <taxon>Marasmiineae</taxon>
        <taxon>Mycenaceae</taxon>
        <taxon>Mycena</taxon>
    </lineage>
</organism>
<accession>A0AAD6V5N3</accession>
<reference evidence="1" key="1">
    <citation type="submission" date="2023-03" db="EMBL/GenBank/DDBJ databases">
        <title>Massive genome expansion in bonnet fungi (Mycena s.s.) driven by repeated elements and novel gene families across ecological guilds.</title>
        <authorList>
            <consortium name="Lawrence Berkeley National Laboratory"/>
            <person name="Harder C.B."/>
            <person name="Miyauchi S."/>
            <person name="Viragh M."/>
            <person name="Kuo A."/>
            <person name="Thoen E."/>
            <person name="Andreopoulos B."/>
            <person name="Lu D."/>
            <person name="Skrede I."/>
            <person name="Drula E."/>
            <person name="Henrissat B."/>
            <person name="Morin E."/>
            <person name="Kohler A."/>
            <person name="Barry K."/>
            <person name="LaButti K."/>
            <person name="Morin E."/>
            <person name="Salamov A."/>
            <person name="Lipzen A."/>
            <person name="Mereny Z."/>
            <person name="Hegedus B."/>
            <person name="Baldrian P."/>
            <person name="Stursova M."/>
            <person name="Weitz H."/>
            <person name="Taylor A."/>
            <person name="Grigoriev I.V."/>
            <person name="Nagy L.G."/>
            <person name="Martin F."/>
            <person name="Kauserud H."/>
        </authorList>
    </citation>
    <scope>NUCLEOTIDE SEQUENCE</scope>
    <source>
        <strain evidence="1">9144</strain>
    </source>
</reference>
<keyword evidence="2" id="KW-1185">Reference proteome</keyword>
<dbReference type="EMBL" id="JARJCW010000050">
    <property type="protein sequence ID" value="KAJ7203497.1"/>
    <property type="molecule type" value="Genomic_DNA"/>
</dbReference>
<feature type="non-terminal residue" evidence="1">
    <location>
        <position position="61"/>
    </location>
</feature>
<evidence type="ECO:0000313" key="2">
    <source>
        <dbReference type="Proteomes" id="UP001219525"/>
    </source>
</evidence>
<evidence type="ECO:0000313" key="1">
    <source>
        <dbReference type="EMBL" id="KAJ7203497.1"/>
    </source>
</evidence>
<comment type="caution">
    <text evidence="1">The sequence shown here is derived from an EMBL/GenBank/DDBJ whole genome shotgun (WGS) entry which is preliminary data.</text>
</comment>
<name>A0AAD6V5N3_9AGAR</name>
<dbReference type="AlphaFoldDB" id="A0AAD6V5N3"/>
<evidence type="ECO:0008006" key="3">
    <source>
        <dbReference type="Google" id="ProtNLM"/>
    </source>
</evidence>